<feature type="transmembrane region" description="Helical" evidence="2">
    <location>
        <begin position="5"/>
        <end position="25"/>
    </location>
</feature>
<dbReference type="SUPFAM" id="SSF53448">
    <property type="entry name" value="Nucleotide-diphospho-sugar transferases"/>
    <property type="match status" value="1"/>
</dbReference>
<dbReference type="OrthoDB" id="409543at2759"/>
<comment type="similarity">
    <text evidence="1">Belongs to the glycosyltransferase 32 family.</text>
</comment>
<evidence type="ECO:0000256" key="1">
    <source>
        <dbReference type="ARBA" id="ARBA00009003"/>
    </source>
</evidence>
<name>A0A397VAS2_9GLOM</name>
<keyword evidence="2" id="KW-1133">Transmembrane helix</keyword>
<sequence length="420" mass="49634">MSIVLVKIIVFAIIIIIFYLSYFYLNVNVKNIDDVYNESITVPTLQLNGRKRPKQGYIVRNDLLEKNCGDIKNIMVENCLKYLDDNEDDYMISFPTIADVSPPPPCNRDHSPMLFHVFWKGPITDKIALMMKSFLYSQPLECSKLYVWLDNLNDTNFNDNEHIHLLLKYSPSNIEFKEWNIVEQFSSSDIYAGWQNHDHSYKSVALSDLVRFVVLHNYGGIYIDADVLLIRDMRPLYYANFEFSYRWSFKNEYNTAVLRLWKESQSSELVIRGAINNNMNFHPFNIRKYLSTHENSTRRETNKFIYMFPPGLFDPLWLKRDRKQPSSVLSPNLRDLTDVFNPSIIPDEIPGLDPATFDGSPLDIRYIENFFRGAFTYHWHNQWKTKIHPTSWIGVIQTAYDDFLSGKRRNLYNEYIFEQY</sequence>
<evidence type="ECO:0000313" key="4">
    <source>
        <dbReference type="Proteomes" id="UP000266673"/>
    </source>
</evidence>
<dbReference type="Proteomes" id="UP000266673">
    <property type="component" value="Unassembled WGS sequence"/>
</dbReference>
<dbReference type="Gene3D" id="3.90.550.20">
    <property type="match status" value="1"/>
</dbReference>
<dbReference type="InterPro" id="IPR007577">
    <property type="entry name" value="GlycoTrfase_DXD_sugar-bd_CS"/>
</dbReference>
<evidence type="ECO:0008006" key="5">
    <source>
        <dbReference type="Google" id="ProtNLM"/>
    </source>
</evidence>
<keyword evidence="2" id="KW-0472">Membrane</keyword>
<dbReference type="InterPro" id="IPR029044">
    <property type="entry name" value="Nucleotide-diphossugar_trans"/>
</dbReference>
<keyword evidence="2" id="KW-0812">Transmembrane</keyword>
<comment type="caution">
    <text evidence="3">The sequence shown here is derived from an EMBL/GenBank/DDBJ whole genome shotgun (WGS) entry which is preliminary data.</text>
</comment>
<evidence type="ECO:0000313" key="3">
    <source>
        <dbReference type="EMBL" id="RIB19132.1"/>
    </source>
</evidence>
<dbReference type="Pfam" id="PF04488">
    <property type="entry name" value="Gly_transf_sug"/>
    <property type="match status" value="1"/>
</dbReference>
<keyword evidence="4" id="KW-1185">Reference proteome</keyword>
<dbReference type="STRING" id="44941.A0A397VAS2"/>
<dbReference type="AlphaFoldDB" id="A0A397VAS2"/>
<proteinExistence type="inferred from homology"/>
<accession>A0A397VAS2</accession>
<dbReference type="EMBL" id="QKWP01000493">
    <property type="protein sequence ID" value="RIB19132.1"/>
    <property type="molecule type" value="Genomic_DNA"/>
</dbReference>
<gene>
    <name evidence="3" type="ORF">C2G38_2083786</name>
</gene>
<protein>
    <recommendedName>
        <fullName evidence="5">Glycosyltransferase Family 32 protein</fullName>
    </recommendedName>
</protein>
<evidence type="ECO:0000256" key="2">
    <source>
        <dbReference type="SAM" id="Phobius"/>
    </source>
</evidence>
<reference evidence="3 4" key="1">
    <citation type="submission" date="2018-06" db="EMBL/GenBank/DDBJ databases">
        <title>Comparative genomics reveals the genomic features of Rhizophagus irregularis, R. cerebriforme, R. diaphanum and Gigaspora rosea, and their symbiotic lifestyle signature.</title>
        <authorList>
            <person name="Morin E."/>
            <person name="San Clemente H."/>
            <person name="Chen E.C.H."/>
            <person name="De La Providencia I."/>
            <person name="Hainaut M."/>
            <person name="Kuo A."/>
            <person name="Kohler A."/>
            <person name="Murat C."/>
            <person name="Tang N."/>
            <person name="Roy S."/>
            <person name="Loubradou J."/>
            <person name="Henrissat B."/>
            <person name="Grigoriev I.V."/>
            <person name="Corradi N."/>
            <person name="Roux C."/>
            <person name="Martin F.M."/>
        </authorList>
    </citation>
    <scope>NUCLEOTIDE SEQUENCE [LARGE SCALE GENOMIC DNA]</scope>
    <source>
        <strain evidence="3 4">DAOM 194757</strain>
    </source>
</reference>
<organism evidence="3 4">
    <name type="scientific">Gigaspora rosea</name>
    <dbReference type="NCBI Taxonomy" id="44941"/>
    <lineage>
        <taxon>Eukaryota</taxon>
        <taxon>Fungi</taxon>
        <taxon>Fungi incertae sedis</taxon>
        <taxon>Mucoromycota</taxon>
        <taxon>Glomeromycotina</taxon>
        <taxon>Glomeromycetes</taxon>
        <taxon>Diversisporales</taxon>
        <taxon>Gigasporaceae</taxon>
        <taxon>Gigaspora</taxon>
    </lineage>
</organism>